<keyword evidence="4" id="KW-0597">Phosphoprotein</keyword>
<dbReference type="Proteomes" id="UP000030982">
    <property type="component" value="Unassembled WGS sequence"/>
</dbReference>
<comment type="subunit">
    <text evidence="12">Interacts with PEX5, probably required to target it into peroxisomes.</text>
</comment>
<dbReference type="InterPro" id="IPR057326">
    <property type="entry name" value="KR_dom"/>
</dbReference>
<dbReference type="GO" id="GO:0019166">
    <property type="term" value="F:trans-2-enoyl-CoA reductase (NADPH) activity"/>
    <property type="evidence" value="ECO:0007669"/>
    <property type="project" value="UniProtKB-EC"/>
</dbReference>
<keyword evidence="6" id="KW-0521">NADP</keyword>
<comment type="catalytic activity">
    <reaction evidence="16">
        <text>(2E)-tetradecenoyl-CoA + NADPH + H(+) = tetradecanoyl-CoA + NADP(+)</text>
        <dbReference type="Rhea" id="RHEA:44968"/>
        <dbReference type="ChEBI" id="CHEBI:15378"/>
        <dbReference type="ChEBI" id="CHEBI:57385"/>
        <dbReference type="ChEBI" id="CHEBI:57783"/>
        <dbReference type="ChEBI" id="CHEBI:58349"/>
        <dbReference type="ChEBI" id="CHEBI:61405"/>
    </reaction>
    <physiologicalReaction direction="left-to-right" evidence="16">
        <dbReference type="Rhea" id="RHEA:44969"/>
    </physiologicalReaction>
</comment>
<evidence type="ECO:0000256" key="15">
    <source>
        <dbReference type="ARBA" id="ARBA00047570"/>
    </source>
</evidence>
<evidence type="ECO:0000256" key="13">
    <source>
        <dbReference type="ARBA" id="ARBA00038849"/>
    </source>
</evidence>
<evidence type="ECO:0000256" key="19">
    <source>
        <dbReference type="ARBA" id="ARBA00049386"/>
    </source>
</evidence>
<evidence type="ECO:0000256" key="10">
    <source>
        <dbReference type="ARBA" id="ARBA00023160"/>
    </source>
</evidence>
<dbReference type="OrthoDB" id="517007at2"/>
<comment type="catalytic activity">
    <reaction evidence="15">
        <text>(2E)-dodecenoyl-CoA + NADPH + H(+) = dodecanoyl-CoA + NADP(+)</text>
        <dbReference type="Rhea" id="RHEA:44964"/>
        <dbReference type="ChEBI" id="CHEBI:15378"/>
        <dbReference type="ChEBI" id="CHEBI:57330"/>
        <dbReference type="ChEBI" id="CHEBI:57375"/>
        <dbReference type="ChEBI" id="CHEBI:57783"/>
        <dbReference type="ChEBI" id="CHEBI:58349"/>
    </reaction>
    <physiologicalReaction direction="left-to-right" evidence="15">
        <dbReference type="Rhea" id="RHEA:44965"/>
    </physiologicalReaction>
</comment>
<comment type="caution">
    <text evidence="22">The sequence shown here is derived from an EMBL/GenBank/DDBJ whole genome shotgun (WGS) entry which is preliminary data.</text>
</comment>
<comment type="catalytic activity">
    <reaction evidence="19">
        <text>(2E)-decenoyl-CoA + NADPH + H(+) = decanoyl-CoA + NADP(+)</text>
        <dbReference type="Rhea" id="RHEA:44960"/>
        <dbReference type="ChEBI" id="CHEBI:15378"/>
        <dbReference type="ChEBI" id="CHEBI:57783"/>
        <dbReference type="ChEBI" id="CHEBI:58349"/>
        <dbReference type="ChEBI" id="CHEBI:61406"/>
        <dbReference type="ChEBI" id="CHEBI:61430"/>
    </reaction>
    <physiologicalReaction direction="left-to-right" evidence="19">
        <dbReference type="Rhea" id="RHEA:44961"/>
    </physiologicalReaction>
</comment>
<accession>A0A0B2AQ06</accession>
<dbReference type="Pfam" id="PF13561">
    <property type="entry name" value="adh_short_C2"/>
    <property type="match status" value="1"/>
</dbReference>
<dbReference type="AlphaFoldDB" id="A0A0B2AQ06"/>
<evidence type="ECO:0000256" key="17">
    <source>
        <dbReference type="ARBA" id="ARBA00049108"/>
    </source>
</evidence>
<gene>
    <name evidence="22" type="ORF">LK10_07305</name>
</gene>
<dbReference type="Gene3D" id="3.40.50.720">
    <property type="entry name" value="NAD(P)-binding Rossmann-like Domain"/>
    <property type="match status" value="1"/>
</dbReference>
<evidence type="ECO:0000256" key="18">
    <source>
        <dbReference type="ARBA" id="ARBA00049251"/>
    </source>
</evidence>
<dbReference type="RefSeq" id="WP_043121712.1">
    <property type="nucleotide sequence ID" value="NZ_JTDL01000087.1"/>
</dbReference>
<dbReference type="SUPFAM" id="SSF51735">
    <property type="entry name" value="NAD(P)-binding Rossmann-fold domains"/>
    <property type="match status" value="1"/>
</dbReference>
<comment type="catalytic activity">
    <reaction evidence="20">
        <text>(2E)-octenoyl-CoA + NADPH + H(+) = octanoyl-CoA + NADP(+)</text>
        <dbReference type="Rhea" id="RHEA:44952"/>
        <dbReference type="ChEBI" id="CHEBI:15378"/>
        <dbReference type="ChEBI" id="CHEBI:57386"/>
        <dbReference type="ChEBI" id="CHEBI:57783"/>
        <dbReference type="ChEBI" id="CHEBI:58349"/>
        <dbReference type="ChEBI" id="CHEBI:62242"/>
    </reaction>
    <physiologicalReaction direction="left-to-right" evidence="20">
        <dbReference type="Rhea" id="RHEA:44953"/>
    </physiologicalReaction>
</comment>
<feature type="domain" description="Ketoreductase" evidence="21">
    <location>
        <begin position="21"/>
        <end position="222"/>
    </location>
</feature>
<comment type="pathway">
    <text evidence="2">Lipid metabolism.</text>
</comment>
<comment type="subcellular location">
    <subcellularLocation>
        <location evidence="1">Peroxisome</location>
    </subcellularLocation>
</comment>
<name>A0A0B2AQ06_9MICC</name>
<evidence type="ECO:0000256" key="16">
    <source>
        <dbReference type="ARBA" id="ARBA00048686"/>
    </source>
</evidence>
<evidence type="ECO:0000313" key="23">
    <source>
        <dbReference type="Proteomes" id="UP000030982"/>
    </source>
</evidence>
<keyword evidence="7" id="KW-0560">Oxidoreductase</keyword>
<comment type="function">
    <text evidence="11">Participates in chain elongation of fatty acids. Catalyzes the reduction of trans-2-enoyl-CoAs of varying chain lengths from 6:1 to 16:1, having maximum activity with 10:1 CoA. Has no 2,4-dienoyl-CoA reductase activity.</text>
</comment>
<evidence type="ECO:0000256" key="14">
    <source>
        <dbReference type="ARBA" id="ARBA00041063"/>
    </source>
</evidence>
<keyword evidence="3" id="KW-0444">Lipid biosynthesis</keyword>
<dbReference type="EMBL" id="JTDL01000087">
    <property type="protein sequence ID" value="KHL04039.1"/>
    <property type="molecule type" value="Genomic_DNA"/>
</dbReference>
<keyword evidence="23" id="KW-1185">Reference proteome</keyword>
<evidence type="ECO:0000259" key="21">
    <source>
        <dbReference type="SMART" id="SM00822"/>
    </source>
</evidence>
<organism evidence="22 23">
    <name type="scientific">Sinomonas humi</name>
    <dbReference type="NCBI Taxonomy" id="1338436"/>
    <lineage>
        <taxon>Bacteria</taxon>
        <taxon>Bacillati</taxon>
        <taxon>Actinomycetota</taxon>
        <taxon>Actinomycetes</taxon>
        <taxon>Micrococcales</taxon>
        <taxon>Micrococcaceae</taxon>
        <taxon>Sinomonas</taxon>
    </lineage>
</organism>
<evidence type="ECO:0000256" key="7">
    <source>
        <dbReference type="ARBA" id="ARBA00023002"/>
    </source>
</evidence>
<keyword evidence="5" id="KW-0276">Fatty acid metabolism</keyword>
<evidence type="ECO:0000256" key="3">
    <source>
        <dbReference type="ARBA" id="ARBA00022516"/>
    </source>
</evidence>
<evidence type="ECO:0000256" key="8">
    <source>
        <dbReference type="ARBA" id="ARBA00023098"/>
    </source>
</evidence>
<comment type="catalytic activity">
    <reaction evidence="17">
        <text>(2E)-hexenoyl-CoA + NADPH + H(+) = hexanoyl-CoA + NADP(+)</text>
        <dbReference type="Rhea" id="RHEA:44956"/>
        <dbReference type="ChEBI" id="CHEBI:15378"/>
        <dbReference type="ChEBI" id="CHEBI:57783"/>
        <dbReference type="ChEBI" id="CHEBI:58349"/>
        <dbReference type="ChEBI" id="CHEBI:62077"/>
        <dbReference type="ChEBI" id="CHEBI:62620"/>
    </reaction>
    <physiologicalReaction direction="left-to-right" evidence="17">
        <dbReference type="Rhea" id="RHEA:44957"/>
    </physiologicalReaction>
</comment>
<evidence type="ECO:0000256" key="1">
    <source>
        <dbReference type="ARBA" id="ARBA00004275"/>
    </source>
</evidence>
<dbReference type="EC" id="1.3.1.38" evidence="13"/>
<keyword evidence="10" id="KW-0275">Fatty acid biosynthesis</keyword>
<reference evidence="22 23" key="1">
    <citation type="submission" date="2014-09" db="EMBL/GenBank/DDBJ databases">
        <title>Genome sequence of Sinomonas sp. MUSC 117.</title>
        <authorList>
            <person name="Lee L.-H."/>
        </authorList>
    </citation>
    <scope>NUCLEOTIDE SEQUENCE [LARGE SCALE GENOMIC DNA]</scope>
    <source>
        <strain evidence="22 23">MUSC 117</strain>
    </source>
</reference>
<dbReference type="PRINTS" id="PR00081">
    <property type="entry name" value="GDHRDH"/>
</dbReference>
<dbReference type="InterPro" id="IPR002347">
    <property type="entry name" value="SDR_fam"/>
</dbReference>
<dbReference type="InterPro" id="IPR036291">
    <property type="entry name" value="NAD(P)-bd_dom_sf"/>
</dbReference>
<evidence type="ECO:0000313" key="22">
    <source>
        <dbReference type="EMBL" id="KHL04039.1"/>
    </source>
</evidence>
<dbReference type="STRING" id="1338436.LK10_07305"/>
<evidence type="ECO:0000256" key="12">
    <source>
        <dbReference type="ARBA" id="ARBA00038622"/>
    </source>
</evidence>
<evidence type="ECO:0000256" key="9">
    <source>
        <dbReference type="ARBA" id="ARBA00023140"/>
    </source>
</evidence>
<evidence type="ECO:0000256" key="6">
    <source>
        <dbReference type="ARBA" id="ARBA00022857"/>
    </source>
</evidence>
<evidence type="ECO:0000256" key="11">
    <source>
        <dbReference type="ARBA" id="ARBA00037124"/>
    </source>
</evidence>
<proteinExistence type="predicted"/>
<sequence length="277" mass="28780">MTVAPRPEEREVLHPDALRGKVALVTGGGTGIGRATALDLARAGADVVVAGRRLEPLEKVVAEVESLGARGLAVVTDVREEDQIAALVTQALDQFGRIDILVNNAGGQFSAAAEDITLKGWRAVHRLAVDATWALTREVATRSMIPNRSGVVFFIAFSPRRGIPGFVHAASARAAIENLAAGLALEWSQYGIRSICVAPGTIATEGLGDNYTDEDRGRWAEAVPMGRLGSPEDVSGLIAFLASPGGSYITGTTIVVDGGADAWGIGHAAPAPEGGQQ</sequence>
<evidence type="ECO:0000256" key="5">
    <source>
        <dbReference type="ARBA" id="ARBA00022832"/>
    </source>
</evidence>
<dbReference type="GO" id="GO:0006633">
    <property type="term" value="P:fatty acid biosynthetic process"/>
    <property type="evidence" value="ECO:0007669"/>
    <property type="project" value="UniProtKB-KW"/>
</dbReference>
<dbReference type="PANTHER" id="PTHR24317:SF7">
    <property type="entry name" value="PEROXISOMAL TRANS-2-ENOYL-COA REDUCTASE"/>
    <property type="match status" value="1"/>
</dbReference>
<keyword evidence="8" id="KW-0443">Lipid metabolism</keyword>
<dbReference type="FunFam" id="3.40.50.720:FF:000084">
    <property type="entry name" value="Short-chain dehydrogenase reductase"/>
    <property type="match status" value="1"/>
</dbReference>
<protein>
    <recommendedName>
        <fullName evidence="14">Peroxisomal trans-2-enoyl-CoA reductase</fullName>
        <ecNumber evidence="13">1.3.1.38</ecNumber>
    </recommendedName>
</protein>
<comment type="catalytic activity">
    <reaction evidence="18">
        <text>a (2E)-enoyl-CoA + NADPH + H(+) = a 2,3-saturated acyl-CoA + NADP(+)</text>
        <dbReference type="Rhea" id="RHEA:33763"/>
        <dbReference type="ChEBI" id="CHEBI:15378"/>
        <dbReference type="ChEBI" id="CHEBI:57783"/>
        <dbReference type="ChEBI" id="CHEBI:58349"/>
        <dbReference type="ChEBI" id="CHEBI:58856"/>
        <dbReference type="ChEBI" id="CHEBI:65111"/>
        <dbReference type="EC" id="1.3.1.38"/>
    </reaction>
    <physiologicalReaction direction="left-to-right" evidence="18">
        <dbReference type="Rhea" id="RHEA:33764"/>
    </physiologicalReaction>
</comment>
<dbReference type="PANTHER" id="PTHR24317">
    <property type="entry name" value="PEROXISOMAL TRANS-2-ENOYL-COA REDUCTASE"/>
    <property type="match status" value="1"/>
</dbReference>
<evidence type="ECO:0000256" key="20">
    <source>
        <dbReference type="ARBA" id="ARBA00049559"/>
    </source>
</evidence>
<evidence type="ECO:0000256" key="2">
    <source>
        <dbReference type="ARBA" id="ARBA00005189"/>
    </source>
</evidence>
<dbReference type="InterPro" id="IPR052388">
    <property type="entry name" value="Peroxisomal_t2-enoyl-CoA_red"/>
</dbReference>
<dbReference type="SMART" id="SM00822">
    <property type="entry name" value="PKS_KR"/>
    <property type="match status" value="1"/>
</dbReference>
<evidence type="ECO:0000256" key="4">
    <source>
        <dbReference type="ARBA" id="ARBA00022553"/>
    </source>
</evidence>
<keyword evidence="9" id="KW-0576">Peroxisome</keyword>